<evidence type="ECO:0008006" key="3">
    <source>
        <dbReference type="Google" id="ProtNLM"/>
    </source>
</evidence>
<dbReference type="Proteomes" id="UP000184267">
    <property type="component" value="Unassembled WGS sequence"/>
</dbReference>
<name>A0A1M2VGG9_TRAPU</name>
<protein>
    <recommendedName>
        <fullName evidence="3">BAH domain-containing protein</fullName>
    </recommendedName>
</protein>
<sequence>MPPPIPALIKQHRAYPRNGTEWAQAFRDADICDTVTAWGDDHSRNSIVLQAGEFVAVVPGGNRRDDALLQGQECVARVSRVALSGTLGPLVKLHWFYRHAELNIISTTNALTGAFVTSMGMKELLSLSCDTFDHADMVVRIVPVIEMSLTRPTFPIIDGTTLYFRNDFSLMRSWTKNKVTLLEGKGQLICSAACLFEGVYTPERDVIRYCTKCKRWFHIGCLKASDSKWPTLLPFPPSRPKQPELPKQSNDSVPMPGYLFTAMHYKFWHKMLLSPIQRGSSTVKFPLSFERLVDAIRSEQRSAGCPPDVFAFIDAELNVAPHLVDKAELYKAIFLELPKSIFYVCAWCPAAL</sequence>
<dbReference type="OMA" id="FRDADIC"/>
<dbReference type="EMBL" id="MNAD01001272">
    <property type="protein sequence ID" value="OJT06691.1"/>
    <property type="molecule type" value="Genomic_DNA"/>
</dbReference>
<organism evidence="1 2">
    <name type="scientific">Trametes pubescens</name>
    <name type="common">White-rot fungus</name>
    <dbReference type="NCBI Taxonomy" id="154538"/>
    <lineage>
        <taxon>Eukaryota</taxon>
        <taxon>Fungi</taxon>
        <taxon>Dikarya</taxon>
        <taxon>Basidiomycota</taxon>
        <taxon>Agaricomycotina</taxon>
        <taxon>Agaricomycetes</taxon>
        <taxon>Polyporales</taxon>
        <taxon>Polyporaceae</taxon>
        <taxon>Trametes</taxon>
    </lineage>
</organism>
<keyword evidence="2" id="KW-1185">Reference proteome</keyword>
<gene>
    <name evidence="1" type="ORF">TRAPUB_2457</name>
</gene>
<dbReference type="AlphaFoldDB" id="A0A1M2VGG9"/>
<dbReference type="InterPro" id="IPR011011">
    <property type="entry name" value="Znf_FYVE_PHD"/>
</dbReference>
<reference evidence="1 2" key="1">
    <citation type="submission" date="2016-10" db="EMBL/GenBank/DDBJ databases">
        <title>Genome sequence of the basidiomycete white-rot fungus Trametes pubescens.</title>
        <authorList>
            <person name="Makela M.R."/>
            <person name="Granchi Z."/>
            <person name="Peng M."/>
            <person name="De Vries R.P."/>
            <person name="Grigoriev I."/>
            <person name="Riley R."/>
            <person name="Hilden K."/>
        </authorList>
    </citation>
    <scope>NUCLEOTIDE SEQUENCE [LARGE SCALE GENOMIC DNA]</scope>
    <source>
        <strain evidence="1 2">FBCC735</strain>
    </source>
</reference>
<dbReference type="SUPFAM" id="SSF57903">
    <property type="entry name" value="FYVE/PHD zinc finger"/>
    <property type="match status" value="1"/>
</dbReference>
<dbReference type="CDD" id="cd15489">
    <property type="entry name" value="PHD_SF"/>
    <property type="match status" value="1"/>
</dbReference>
<dbReference type="OrthoDB" id="2754493at2759"/>
<evidence type="ECO:0000313" key="1">
    <source>
        <dbReference type="EMBL" id="OJT06691.1"/>
    </source>
</evidence>
<proteinExistence type="predicted"/>
<comment type="caution">
    <text evidence="1">The sequence shown here is derived from an EMBL/GenBank/DDBJ whole genome shotgun (WGS) entry which is preliminary data.</text>
</comment>
<accession>A0A1M2VGG9</accession>
<evidence type="ECO:0000313" key="2">
    <source>
        <dbReference type="Proteomes" id="UP000184267"/>
    </source>
</evidence>